<evidence type="ECO:0000256" key="3">
    <source>
        <dbReference type="ARBA" id="ARBA00022840"/>
    </source>
</evidence>
<comment type="caution">
    <text evidence="5">The sequence shown here is derived from an EMBL/GenBank/DDBJ whole genome shotgun (WGS) entry which is preliminary data.</text>
</comment>
<dbReference type="GO" id="GO:0016887">
    <property type="term" value="F:ATP hydrolysis activity"/>
    <property type="evidence" value="ECO:0007669"/>
    <property type="project" value="InterPro"/>
</dbReference>
<protein>
    <submittedName>
        <fullName evidence="5">Sodium ABC transporter ATP-binding protein</fullName>
    </submittedName>
</protein>
<organism evidence="5 6">
    <name type="scientific">Flexistipes sinusarabici</name>
    <dbReference type="NCBI Taxonomy" id="2352"/>
    <lineage>
        <taxon>Bacteria</taxon>
        <taxon>Pseudomonadati</taxon>
        <taxon>Deferribacterota</taxon>
        <taxon>Deferribacteres</taxon>
        <taxon>Deferribacterales</taxon>
        <taxon>Flexistipitaceae</taxon>
        <taxon>Flexistipes</taxon>
    </lineage>
</organism>
<dbReference type="SUPFAM" id="SSF52540">
    <property type="entry name" value="P-loop containing nucleoside triphosphate hydrolases"/>
    <property type="match status" value="1"/>
</dbReference>
<dbReference type="EMBL" id="DPPF01000111">
    <property type="protein sequence ID" value="HCW93126.1"/>
    <property type="molecule type" value="Genomic_DNA"/>
</dbReference>
<evidence type="ECO:0000256" key="1">
    <source>
        <dbReference type="ARBA" id="ARBA00022448"/>
    </source>
</evidence>
<gene>
    <name evidence="5" type="ORF">DHM44_05535</name>
</gene>
<dbReference type="InterPro" id="IPR051782">
    <property type="entry name" value="ABC_Transporter_VariousFunc"/>
</dbReference>
<keyword evidence="3 5" id="KW-0067">ATP-binding</keyword>
<dbReference type="PANTHER" id="PTHR42939">
    <property type="entry name" value="ABC TRANSPORTER ATP-BINDING PROTEIN ALBC-RELATED"/>
    <property type="match status" value="1"/>
</dbReference>
<proteinExistence type="predicted"/>
<sequence length="235" mass="27001">MTSKLIKLDEITKRYGYLEALKKVSFYLERGEFLSIFGPNGAGKSTLLKVLSSQTRPSSGQIFFDGIKLGDLPNDFRRNFGVISHQPFLYENLSAEANLKFYGKIYGLTDVGRRIDDILKKVELSDRKDDYVRNFSRGMLQRLSIARSLLHDPEIILLDEPYTGLDQHASYILSNILKEQFNHSKTIIMVTHNLNRGYDLASKIAIMKRGKIVFFDDKVNIPEYEFEDIYLAKVS</sequence>
<evidence type="ECO:0000259" key="4">
    <source>
        <dbReference type="PROSITE" id="PS50893"/>
    </source>
</evidence>
<evidence type="ECO:0000313" key="6">
    <source>
        <dbReference type="Proteomes" id="UP000262325"/>
    </source>
</evidence>
<dbReference type="Gene3D" id="3.40.50.300">
    <property type="entry name" value="P-loop containing nucleotide triphosphate hydrolases"/>
    <property type="match status" value="1"/>
</dbReference>
<dbReference type="GO" id="GO:0005524">
    <property type="term" value="F:ATP binding"/>
    <property type="evidence" value="ECO:0007669"/>
    <property type="project" value="UniProtKB-KW"/>
</dbReference>
<dbReference type="Proteomes" id="UP000262325">
    <property type="component" value="Unassembled WGS sequence"/>
</dbReference>
<keyword evidence="2" id="KW-0547">Nucleotide-binding</keyword>
<dbReference type="InterPro" id="IPR027417">
    <property type="entry name" value="P-loop_NTPase"/>
</dbReference>
<dbReference type="InterPro" id="IPR003593">
    <property type="entry name" value="AAA+_ATPase"/>
</dbReference>
<name>A0A3D5QBB5_FLESI</name>
<accession>A0A3D5QBB5</accession>
<dbReference type="PANTHER" id="PTHR42939:SF1">
    <property type="entry name" value="ABC TRANSPORTER ATP-BINDING PROTEIN ALBC-RELATED"/>
    <property type="match status" value="1"/>
</dbReference>
<dbReference type="AlphaFoldDB" id="A0A3D5QBB5"/>
<dbReference type="RefSeq" id="WP_273266097.1">
    <property type="nucleotide sequence ID" value="NZ_JAAZVV010000052.1"/>
</dbReference>
<feature type="domain" description="ABC transporter" evidence="4">
    <location>
        <begin position="6"/>
        <end position="234"/>
    </location>
</feature>
<evidence type="ECO:0000313" key="5">
    <source>
        <dbReference type="EMBL" id="HCW93126.1"/>
    </source>
</evidence>
<evidence type="ECO:0000256" key="2">
    <source>
        <dbReference type="ARBA" id="ARBA00022741"/>
    </source>
</evidence>
<dbReference type="Pfam" id="PF00005">
    <property type="entry name" value="ABC_tran"/>
    <property type="match status" value="1"/>
</dbReference>
<dbReference type="InterPro" id="IPR003439">
    <property type="entry name" value="ABC_transporter-like_ATP-bd"/>
</dbReference>
<dbReference type="PROSITE" id="PS50893">
    <property type="entry name" value="ABC_TRANSPORTER_2"/>
    <property type="match status" value="1"/>
</dbReference>
<reference evidence="5 6" key="1">
    <citation type="journal article" date="2018" name="Nat. Biotechnol.">
        <title>A standardized bacterial taxonomy based on genome phylogeny substantially revises the tree of life.</title>
        <authorList>
            <person name="Parks D.H."/>
            <person name="Chuvochina M."/>
            <person name="Waite D.W."/>
            <person name="Rinke C."/>
            <person name="Skarshewski A."/>
            <person name="Chaumeil P.A."/>
            <person name="Hugenholtz P."/>
        </authorList>
    </citation>
    <scope>NUCLEOTIDE SEQUENCE [LARGE SCALE GENOMIC DNA]</scope>
    <source>
        <strain evidence="5">UBA8672</strain>
    </source>
</reference>
<dbReference type="SMART" id="SM00382">
    <property type="entry name" value="AAA"/>
    <property type="match status" value="1"/>
</dbReference>
<keyword evidence="1" id="KW-0813">Transport</keyword>
<dbReference type="CDD" id="cd03230">
    <property type="entry name" value="ABC_DR_subfamily_A"/>
    <property type="match status" value="1"/>
</dbReference>